<sequence>MDDIFHDCRSESDCDRECAHKAGILKACQGDFPQEEPQQRKAPMDMRSIIRRAAQNTQILLRGLGVHSECTEIEEPPSTCKFFYPATLEISARVHTEPSCGVPPHCQCILRGSPVTLSLPMELDPHSGQVKVNIFKPAPNTLAHPCECAAVSPVGGGGGGGCVGAGAGAGAGDRRACGQPQNCMRRQSYRYGTARKAVRRVRWDA</sequence>
<organism evidence="1 2">
    <name type="scientific">Drosophila arizonae</name>
    <name type="common">Fruit fly</name>
    <dbReference type="NCBI Taxonomy" id="7263"/>
    <lineage>
        <taxon>Eukaryota</taxon>
        <taxon>Metazoa</taxon>
        <taxon>Ecdysozoa</taxon>
        <taxon>Arthropoda</taxon>
        <taxon>Hexapoda</taxon>
        <taxon>Insecta</taxon>
        <taxon>Pterygota</taxon>
        <taxon>Neoptera</taxon>
        <taxon>Endopterygota</taxon>
        <taxon>Diptera</taxon>
        <taxon>Brachycera</taxon>
        <taxon>Muscomorpha</taxon>
        <taxon>Ephydroidea</taxon>
        <taxon>Drosophilidae</taxon>
        <taxon>Drosophila</taxon>
    </lineage>
</organism>
<reference evidence="2" key="3">
    <citation type="submission" date="2025-08" db="UniProtKB">
        <authorList>
            <consortium name="RefSeq"/>
        </authorList>
    </citation>
    <scope>IDENTIFICATION</scope>
    <source>
        <tissue evidence="2">Whole organism</tissue>
    </source>
</reference>
<keyword evidence="1" id="KW-1185">Reference proteome</keyword>
<dbReference type="Proteomes" id="UP000694904">
    <property type="component" value="Chromosome 2"/>
</dbReference>
<gene>
    <name evidence="2" type="primary">LOC108615954</name>
</gene>
<dbReference type="GeneID" id="108615954"/>
<evidence type="ECO:0000313" key="1">
    <source>
        <dbReference type="Proteomes" id="UP000694904"/>
    </source>
</evidence>
<protein>
    <submittedName>
        <fullName evidence="2">Uncharacterized protein LOC108615954</fullName>
    </submittedName>
</protein>
<name>A0ABM1PGI4_DROAR</name>
<reference evidence="1" key="2">
    <citation type="journal article" date="2016" name="G3 (Bethesda)">
        <title>Genome Evolution in Three Species of Cactophilic Drosophila.</title>
        <authorList>
            <person name="Sanchez-Flores A."/>
            <person name="Penazola F."/>
            <person name="Carpinteyro-Ponce J."/>
            <person name="Nazario-Yepiz N."/>
            <person name="Abreu-Goodger C."/>
            <person name="Machado C.A."/>
            <person name="Markow T.A."/>
        </authorList>
    </citation>
    <scope>NUCLEOTIDE SEQUENCE [LARGE SCALE GENOMIC DNA]</scope>
</reference>
<accession>A0ABM1PGI4</accession>
<evidence type="ECO:0000313" key="2">
    <source>
        <dbReference type="RefSeq" id="XP_017866320.1"/>
    </source>
</evidence>
<proteinExistence type="predicted"/>
<dbReference type="RefSeq" id="XP_017866320.1">
    <property type="nucleotide sequence ID" value="XM_018010831.1"/>
</dbReference>
<reference evidence="1" key="1">
    <citation type="journal article" date="1997" name="Nucleic Acids Res.">
        <title>tRNAscan-SE: a program for improved detection of transfer RNA genes in genomic sequence.</title>
        <authorList>
            <person name="Lowe T.M."/>
            <person name="Eddy S.R."/>
        </authorList>
    </citation>
    <scope>NUCLEOTIDE SEQUENCE [LARGE SCALE GENOMIC DNA]</scope>
</reference>